<accession>A0A6H2BWA2</accession>
<keyword evidence="1" id="KW-0175">Coiled coil</keyword>
<keyword evidence="2" id="KW-1133">Transmembrane helix</keyword>
<reference evidence="3 4" key="1">
    <citation type="submission" date="2020-04" db="EMBL/GenBank/DDBJ databases">
        <title>Genome-Wide Identification of 5-Methylcytosine Sites in Bacterial Genomes By High-Throughput Sequencing of MspJI Restriction Fragments.</title>
        <authorList>
            <person name="Wu V."/>
        </authorList>
    </citation>
    <scope>NUCLEOTIDE SEQUENCE [LARGE SCALE GENOMIC DNA]</scope>
    <source>
        <strain evidence="3 4">CCAP 1403/13f</strain>
    </source>
</reference>
<evidence type="ECO:0000313" key="4">
    <source>
        <dbReference type="Proteomes" id="UP000502433"/>
    </source>
</evidence>
<dbReference type="EMBL" id="CP051206">
    <property type="protein sequence ID" value="QJB43246.1"/>
    <property type="molecule type" value="Genomic_DNA"/>
</dbReference>
<evidence type="ECO:0000256" key="1">
    <source>
        <dbReference type="SAM" id="Coils"/>
    </source>
</evidence>
<evidence type="ECO:0000256" key="2">
    <source>
        <dbReference type="SAM" id="Phobius"/>
    </source>
</evidence>
<dbReference type="RefSeq" id="WP_168694853.1">
    <property type="nucleotide sequence ID" value="NZ_CP051206.1"/>
</dbReference>
<keyword evidence="2" id="KW-0812">Transmembrane</keyword>
<gene>
    <name evidence="3" type="ORF">HGD76_02380</name>
</gene>
<keyword evidence="2" id="KW-0472">Membrane</keyword>
<feature type="transmembrane region" description="Helical" evidence="2">
    <location>
        <begin position="6"/>
        <end position="22"/>
    </location>
</feature>
<reference evidence="3 4" key="2">
    <citation type="submission" date="2020-04" db="EMBL/GenBank/DDBJ databases">
        <authorList>
            <person name="Fomenkov A."/>
            <person name="Anton B.P."/>
            <person name="Roberts R.J."/>
        </authorList>
    </citation>
    <scope>NUCLEOTIDE SEQUENCE [LARGE SCALE GENOMIC DNA]</scope>
    <source>
        <strain evidence="3 4">CCAP 1403/13f</strain>
    </source>
</reference>
<organism evidence="3 4">
    <name type="scientific">Dolichospermum flos-aquae CCAP 1403/13F</name>
    <dbReference type="NCBI Taxonomy" id="315271"/>
    <lineage>
        <taxon>Bacteria</taxon>
        <taxon>Bacillati</taxon>
        <taxon>Cyanobacteriota</taxon>
        <taxon>Cyanophyceae</taxon>
        <taxon>Nostocales</taxon>
        <taxon>Aphanizomenonaceae</taxon>
        <taxon>Dolichospermum</taxon>
    </lineage>
</organism>
<protein>
    <submittedName>
        <fullName evidence="3">Uncharacterized protein</fullName>
    </submittedName>
</protein>
<proteinExistence type="predicted"/>
<evidence type="ECO:0000313" key="3">
    <source>
        <dbReference type="EMBL" id="QJB43246.1"/>
    </source>
</evidence>
<dbReference type="Proteomes" id="UP000502433">
    <property type="component" value="Chromosome"/>
</dbReference>
<feature type="coiled-coil region" evidence="1">
    <location>
        <begin position="163"/>
        <end position="224"/>
    </location>
</feature>
<name>A0A6H2BWA2_DOLFA</name>
<dbReference type="AlphaFoldDB" id="A0A6H2BWA2"/>
<sequence>MKENIMENLLIGFMFLIIWLNWRQGYIKDIIAHIEKNENLKLSIISISLISLPLGLNHLHDLDHLVYLLPPAALISLIVKESVDLFKEKNKEYEIKSAIWGELYSNYDSLVSFVKTYRILKSMTEKEFNSKFYKSIASKWSNDVYKSNKYKIFSWNLYNINVINDIKEIHERMEVTISQAEDEIEPFNDDSFVIPFIEDALHDLRHLLLQMDEQKAKIMFLNNASYVKD</sequence>
<dbReference type="KEGG" id="dfs:HGD76_02380"/>